<protein>
    <submittedName>
        <fullName evidence="2">Uncharacterized protein</fullName>
    </submittedName>
</protein>
<organism evidence="2">
    <name type="scientific">Picea sitchensis</name>
    <name type="common">Sitka spruce</name>
    <name type="synonym">Pinus sitchensis</name>
    <dbReference type="NCBI Taxonomy" id="3332"/>
    <lineage>
        <taxon>Eukaryota</taxon>
        <taxon>Viridiplantae</taxon>
        <taxon>Streptophyta</taxon>
        <taxon>Embryophyta</taxon>
        <taxon>Tracheophyta</taxon>
        <taxon>Spermatophyta</taxon>
        <taxon>Pinopsida</taxon>
        <taxon>Pinidae</taxon>
        <taxon>Conifers I</taxon>
        <taxon>Pinales</taxon>
        <taxon>Pinaceae</taxon>
        <taxon>Picea</taxon>
    </lineage>
</organism>
<reference evidence="2" key="1">
    <citation type="submission" date="2019-03" db="EMBL/GenBank/DDBJ databases">
        <title>Largest Complete Mitochondrial Genome of a Gymnosperm, Sitka Spruce (Picea sitchensis), Indicates Complex Physical Structure.</title>
        <authorList>
            <person name="Jackman S.D."/>
            <person name="Coombe L."/>
            <person name="Warren R."/>
            <person name="Kirk H."/>
            <person name="Trinh E."/>
            <person name="McLeod T."/>
            <person name="Pleasance S."/>
            <person name="Pandoh P."/>
            <person name="Zhao Y."/>
            <person name="Coope R."/>
            <person name="Bousquet J."/>
            <person name="Bohlmann J.C."/>
            <person name="Jones S.J.M."/>
            <person name="Birol I."/>
        </authorList>
    </citation>
    <scope>NUCLEOTIDE SEQUENCE</scope>
    <source>
        <strain evidence="2">Q903</strain>
    </source>
</reference>
<gene>
    <name evidence="2" type="primary">orf06941</name>
    <name evidence="2" type="ORF">Q903MT_gene6887</name>
</gene>
<proteinExistence type="predicted"/>
<feature type="region of interest" description="Disordered" evidence="1">
    <location>
        <begin position="1"/>
        <end position="21"/>
    </location>
</feature>
<evidence type="ECO:0000256" key="1">
    <source>
        <dbReference type="SAM" id="MobiDB-lite"/>
    </source>
</evidence>
<geneLocation type="mitochondrion" evidence="2"/>
<keyword evidence="2" id="KW-0496">Mitochondrion</keyword>
<dbReference type="AlphaFoldDB" id="A0A6B9XXR2"/>
<sequence>MLLSFLQRASARPGTTNDLSIDTHELSLDGDPMNSSIDRCSCFAKPN</sequence>
<name>A0A6B9XXR2_PICSI</name>
<dbReference type="EMBL" id="MK697706">
    <property type="protein sequence ID" value="QHR92839.1"/>
    <property type="molecule type" value="Genomic_DNA"/>
</dbReference>
<evidence type="ECO:0000313" key="2">
    <source>
        <dbReference type="EMBL" id="QHR92839.1"/>
    </source>
</evidence>
<accession>A0A6B9XXR2</accession>